<dbReference type="Pfam" id="PF14659">
    <property type="entry name" value="Phage_int_SAM_3"/>
    <property type="match status" value="1"/>
</dbReference>
<dbReference type="RefSeq" id="WP_343753822.1">
    <property type="nucleotide sequence ID" value="NZ_BAAACW010000036.1"/>
</dbReference>
<dbReference type="EMBL" id="BAAACW010000036">
    <property type="protein sequence ID" value="GAA0355572.1"/>
    <property type="molecule type" value="Genomic_DNA"/>
</dbReference>
<reference evidence="6 7" key="1">
    <citation type="journal article" date="2019" name="Int. J. Syst. Evol. Microbiol.">
        <title>The Global Catalogue of Microorganisms (GCM) 10K type strain sequencing project: providing services to taxonomists for standard genome sequencing and annotation.</title>
        <authorList>
            <consortium name="The Broad Institute Genomics Platform"/>
            <consortium name="The Broad Institute Genome Sequencing Center for Infectious Disease"/>
            <person name="Wu L."/>
            <person name="Ma J."/>
        </authorList>
    </citation>
    <scope>NUCLEOTIDE SEQUENCE [LARGE SCALE GENOMIC DNA]</scope>
    <source>
        <strain evidence="6 7">JCM 12662</strain>
    </source>
</reference>
<dbReference type="PANTHER" id="PTHR30629">
    <property type="entry name" value="PROPHAGE INTEGRASE"/>
    <property type="match status" value="1"/>
</dbReference>
<keyword evidence="2" id="KW-0229">DNA integration</keyword>
<dbReference type="InterPro" id="IPR028259">
    <property type="entry name" value="AP2-like_int_N"/>
</dbReference>
<feature type="domain" description="Tyr recombinase" evidence="5">
    <location>
        <begin position="172"/>
        <end position="375"/>
    </location>
</feature>
<dbReference type="PANTHER" id="PTHR30629:SF2">
    <property type="entry name" value="PROPHAGE INTEGRASE INTS-RELATED"/>
    <property type="match status" value="1"/>
</dbReference>
<dbReference type="InterPro" id="IPR013762">
    <property type="entry name" value="Integrase-like_cat_sf"/>
</dbReference>
<dbReference type="Proteomes" id="UP001501166">
    <property type="component" value="Unassembled WGS sequence"/>
</dbReference>
<evidence type="ECO:0000313" key="7">
    <source>
        <dbReference type="Proteomes" id="UP001501166"/>
    </source>
</evidence>
<dbReference type="PROSITE" id="PS51898">
    <property type="entry name" value="TYR_RECOMBINASE"/>
    <property type="match status" value="1"/>
</dbReference>
<dbReference type="InterPro" id="IPR050808">
    <property type="entry name" value="Phage_Integrase"/>
</dbReference>
<evidence type="ECO:0000256" key="2">
    <source>
        <dbReference type="ARBA" id="ARBA00022908"/>
    </source>
</evidence>
<proteinExistence type="inferred from homology"/>
<comment type="caution">
    <text evidence="6">The sequence shown here is derived from an EMBL/GenBank/DDBJ whole genome shotgun (WGS) entry which is preliminary data.</text>
</comment>
<evidence type="ECO:0000313" key="6">
    <source>
        <dbReference type="EMBL" id="GAA0355572.1"/>
    </source>
</evidence>
<dbReference type="Pfam" id="PF00589">
    <property type="entry name" value="Phage_integrase"/>
    <property type="match status" value="1"/>
</dbReference>
<dbReference type="Pfam" id="PF14657">
    <property type="entry name" value="Arm-DNA-bind_4"/>
    <property type="match status" value="1"/>
</dbReference>
<evidence type="ECO:0000259" key="5">
    <source>
        <dbReference type="PROSITE" id="PS51898"/>
    </source>
</evidence>
<keyword evidence="7" id="KW-1185">Reference proteome</keyword>
<comment type="similarity">
    <text evidence="1">Belongs to the 'phage' integrase family.</text>
</comment>
<organism evidence="6 7">
    <name type="scientific">Alkalibacterium iburiense</name>
    <dbReference type="NCBI Taxonomy" id="290589"/>
    <lineage>
        <taxon>Bacteria</taxon>
        <taxon>Bacillati</taxon>
        <taxon>Bacillota</taxon>
        <taxon>Bacilli</taxon>
        <taxon>Lactobacillales</taxon>
        <taxon>Carnobacteriaceae</taxon>
        <taxon>Alkalibacterium</taxon>
    </lineage>
</organism>
<dbReference type="InterPro" id="IPR010998">
    <property type="entry name" value="Integrase_recombinase_N"/>
</dbReference>
<dbReference type="InterPro" id="IPR011010">
    <property type="entry name" value="DNA_brk_join_enz"/>
</dbReference>
<dbReference type="CDD" id="cd01189">
    <property type="entry name" value="INT_ICEBs1_C_like"/>
    <property type="match status" value="1"/>
</dbReference>
<gene>
    <name evidence="6" type="ORF">GCM10008932_05760</name>
</gene>
<accession>A0ABN0X5Y7</accession>
<name>A0ABN0X5Y7_9LACT</name>
<dbReference type="InterPro" id="IPR004107">
    <property type="entry name" value="Integrase_SAM-like_N"/>
</dbReference>
<keyword evidence="3" id="KW-0238">DNA-binding</keyword>
<dbReference type="SUPFAM" id="SSF56349">
    <property type="entry name" value="DNA breaking-rejoining enzymes"/>
    <property type="match status" value="1"/>
</dbReference>
<keyword evidence="4" id="KW-0233">DNA recombination</keyword>
<protein>
    <submittedName>
        <fullName evidence="6">Tyrosine-type recombinase/integrase</fullName>
    </submittedName>
</protein>
<dbReference type="InterPro" id="IPR002104">
    <property type="entry name" value="Integrase_catalytic"/>
</dbReference>
<sequence>MKFEKYTTYTGKSLWKFYHYLGTDPDTGKANEIRRRGFKTQSEARENLLEIIKEYEKGENVKLSKKDKYSFQEVTELWLLHYEKQVKVTTFTTANIYLDKHILPLFKNFFIDKIDVRRCQDAVNRWYSTYSEAALLVSIVNRIFKFAINQGFCIDNPMSKIIRPKNTHKQNYVAPFYEKHELLSFLKALKEDESLKAYTMFHLLAFTGLRRGEVFGLKWKDIDFEKMMLSVNRTLIYNQQIKQFQFSTPKTKNSVRQIGIDNKTIKVLLQWRNFQREFFIARGLNVNSSEQLVFTSENNHYMTDAYLRRIIKRITTKHNLPHITVHGFRHTHCSLLFEAGIEMNNVKDRLGHSNIKTTMNIYAHVTKTERDKTADLFSDFMERSM</sequence>
<dbReference type="Gene3D" id="1.10.443.10">
    <property type="entry name" value="Intergrase catalytic core"/>
    <property type="match status" value="1"/>
</dbReference>
<evidence type="ECO:0000256" key="3">
    <source>
        <dbReference type="ARBA" id="ARBA00023125"/>
    </source>
</evidence>
<evidence type="ECO:0000256" key="1">
    <source>
        <dbReference type="ARBA" id="ARBA00008857"/>
    </source>
</evidence>
<evidence type="ECO:0000256" key="4">
    <source>
        <dbReference type="ARBA" id="ARBA00023172"/>
    </source>
</evidence>
<dbReference type="Gene3D" id="1.10.150.130">
    <property type="match status" value="1"/>
</dbReference>